<keyword evidence="7 14" id="KW-0769">Symport</keyword>
<comment type="subcellular location">
    <subcellularLocation>
        <location evidence="1">Cell membrane</location>
        <topology evidence="1">Multi-pass membrane protein</topology>
    </subcellularLocation>
</comment>
<accession>A0A0P7TVD3</accession>
<feature type="binding site" evidence="13">
    <location>
        <position position="81"/>
    </location>
    <ligand>
        <name>Na(+)</name>
        <dbReference type="ChEBI" id="CHEBI:29101"/>
        <label>1</label>
    </ligand>
</feature>
<keyword evidence="3" id="KW-1003">Cell membrane</keyword>
<evidence type="ECO:0000256" key="4">
    <source>
        <dbReference type="ARBA" id="ARBA00022692"/>
    </source>
</evidence>
<feature type="transmembrane region" description="Helical" evidence="15">
    <location>
        <begin position="102"/>
        <end position="121"/>
    </location>
</feature>
<evidence type="ECO:0000313" key="16">
    <source>
        <dbReference type="EMBL" id="KPP57637.1"/>
    </source>
</evidence>
<feature type="non-terminal residue" evidence="16">
    <location>
        <position position="160"/>
    </location>
</feature>
<gene>
    <name evidence="16" type="ORF">Z043_124618</name>
</gene>
<evidence type="ECO:0000256" key="15">
    <source>
        <dbReference type="SAM" id="Phobius"/>
    </source>
</evidence>
<reference evidence="16 17" key="1">
    <citation type="submission" date="2015-08" db="EMBL/GenBank/DDBJ databases">
        <title>The genome of the Asian arowana (Scleropages formosus).</title>
        <authorList>
            <person name="Tan M.H."/>
            <person name="Gan H.M."/>
            <person name="Croft L.J."/>
            <person name="Austin C.M."/>
        </authorList>
    </citation>
    <scope>NUCLEOTIDE SEQUENCE [LARGE SCALE GENOMIC DNA]</scope>
    <source>
        <strain evidence="16">Aro1</strain>
    </source>
</reference>
<name>A0A0P7TVD3_SCLFO</name>
<keyword evidence="12" id="KW-0325">Glycoprotein</keyword>
<dbReference type="AlphaFoldDB" id="A0A0P7TVD3"/>
<dbReference type="GO" id="GO:0046872">
    <property type="term" value="F:metal ion binding"/>
    <property type="evidence" value="ECO:0007669"/>
    <property type="project" value="UniProtKB-KW"/>
</dbReference>
<evidence type="ECO:0000256" key="10">
    <source>
        <dbReference type="ARBA" id="ARBA00023136"/>
    </source>
</evidence>
<dbReference type="PROSITE" id="PS50267">
    <property type="entry name" value="NA_NEUROTRAN_SYMP_3"/>
    <property type="match status" value="1"/>
</dbReference>
<feature type="transmembrane region" description="Helical" evidence="15">
    <location>
        <begin position="73"/>
        <end position="90"/>
    </location>
</feature>
<evidence type="ECO:0000256" key="13">
    <source>
        <dbReference type="PIRSR" id="PIRSR600175-1"/>
    </source>
</evidence>
<feature type="binding site" evidence="13">
    <location>
        <position position="83"/>
    </location>
    <ligand>
        <name>Na(+)</name>
        <dbReference type="ChEBI" id="CHEBI:29101"/>
        <label>1</label>
    </ligand>
</feature>
<dbReference type="GO" id="GO:0032809">
    <property type="term" value="C:neuronal cell body membrane"/>
    <property type="evidence" value="ECO:0007669"/>
    <property type="project" value="TreeGrafter"/>
</dbReference>
<evidence type="ECO:0000256" key="14">
    <source>
        <dbReference type="RuleBase" id="RU003732"/>
    </source>
</evidence>
<keyword evidence="10 15" id="KW-0472">Membrane</keyword>
<organism evidence="16 17">
    <name type="scientific">Scleropages formosus</name>
    <name type="common">Asian bonytongue</name>
    <name type="synonym">Osteoglossum formosum</name>
    <dbReference type="NCBI Taxonomy" id="113540"/>
    <lineage>
        <taxon>Eukaryota</taxon>
        <taxon>Metazoa</taxon>
        <taxon>Chordata</taxon>
        <taxon>Craniata</taxon>
        <taxon>Vertebrata</taxon>
        <taxon>Euteleostomi</taxon>
        <taxon>Actinopterygii</taxon>
        <taxon>Neopterygii</taxon>
        <taxon>Teleostei</taxon>
        <taxon>Osteoglossocephala</taxon>
        <taxon>Osteoglossomorpha</taxon>
        <taxon>Osteoglossiformes</taxon>
        <taxon>Osteoglossidae</taxon>
        <taxon>Scleropages</taxon>
    </lineage>
</organism>
<dbReference type="GO" id="GO:0005330">
    <property type="term" value="F:dopamine:sodium symporter activity"/>
    <property type="evidence" value="ECO:0007669"/>
    <property type="project" value="TreeGrafter"/>
</dbReference>
<dbReference type="PRINTS" id="PR00176">
    <property type="entry name" value="NANEUSMPORT"/>
</dbReference>
<dbReference type="SUPFAM" id="SSF161070">
    <property type="entry name" value="SNF-like"/>
    <property type="match status" value="1"/>
</dbReference>
<dbReference type="EMBL" id="JARO02015885">
    <property type="protein sequence ID" value="KPP57637.1"/>
    <property type="molecule type" value="Genomic_DNA"/>
</dbReference>
<evidence type="ECO:0000256" key="9">
    <source>
        <dbReference type="ARBA" id="ARBA00023053"/>
    </source>
</evidence>
<dbReference type="PANTHER" id="PTHR11616:SF320">
    <property type="entry name" value="SODIUM-DEPENDENT NORADRENALINE TRANSPORTER"/>
    <property type="match status" value="1"/>
</dbReference>
<dbReference type="GO" id="GO:0042734">
    <property type="term" value="C:presynaptic membrane"/>
    <property type="evidence" value="ECO:0007669"/>
    <property type="project" value="TreeGrafter"/>
</dbReference>
<dbReference type="GO" id="GO:0030424">
    <property type="term" value="C:axon"/>
    <property type="evidence" value="ECO:0007669"/>
    <property type="project" value="TreeGrafter"/>
</dbReference>
<keyword evidence="9 13" id="KW-0915">Sodium</keyword>
<sequence length="160" mass="17553">MNIQVLSDHKLSAVVPLKPYSHVEKKDVELILVKDLNGVQYTSSSIIPAPDAFSHSATSPSGDQDREIWGKKLDFLLSVIGFAVDLANVWRFPYLCYKNGGGAFLIPYTLFLLIAGMPLFYMELALGQYNREGAATIWKICPVFKGKGAGCCGNRWGGGH</sequence>
<evidence type="ECO:0000313" key="17">
    <source>
        <dbReference type="Proteomes" id="UP000034805"/>
    </source>
</evidence>
<dbReference type="Pfam" id="PF00209">
    <property type="entry name" value="SNF"/>
    <property type="match status" value="1"/>
</dbReference>
<evidence type="ECO:0000256" key="2">
    <source>
        <dbReference type="ARBA" id="ARBA00022448"/>
    </source>
</evidence>
<evidence type="ECO:0000256" key="11">
    <source>
        <dbReference type="ARBA" id="ARBA00023157"/>
    </source>
</evidence>
<comment type="similarity">
    <text evidence="14">Belongs to the sodium:neurotransmitter symporter (SNF) (TC 2.A.22) family.</text>
</comment>
<evidence type="ECO:0000256" key="1">
    <source>
        <dbReference type="ARBA" id="ARBA00004651"/>
    </source>
</evidence>
<feature type="binding site" evidence="13">
    <location>
        <position position="88"/>
    </location>
    <ligand>
        <name>Na(+)</name>
        <dbReference type="ChEBI" id="CHEBI:29101"/>
        <label>1</label>
    </ligand>
</feature>
<dbReference type="Proteomes" id="UP000034805">
    <property type="component" value="Unassembled WGS sequence"/>
</dbReference>
<evidence type="ECO:0000256" key="5">
    <source>
        <dbReference type="ARBA" id="ARBA00022723"/>
    </source>
</evidence>
<dbReference type="GO" id="GO:0005334">
    <property type="term" value="F:norepinephrine:sodium symporter activity"/>
    <property type="evidence" value="ECO:0007669"/>
    <property type="project" value="TreeGrafter"/>
</dbReference>
<dbReference type="GO" id="GO:0051583">
    <property type="term" value="P:dopamine uptake involved in synaptic transmission"/>
    <property type="evidence" value="ECO:0007669"/>
    <property type="project" value="TreeGrafter"/>
</dbReference>
<evidence type="ECO:0000256" key="8">
    <source>
        <dbReference type="ARBA" id="ARBA00022989"/>
    </source>
</evidence>
<evidence type="ECO:0000256" key="6">
    <source>
        <dbReference type="ARBA" id="ARBA00022775"/>
    </source>
</evidence>
<dbReference type="PROSITE" id="PS00610">
    <property type="entry name" value="NA_NEUROTRAN_SYMP_1"/>
    <property type="match status" value="1"/>
</dbReference>
<comment type="caution">
    <text evidence="16">The sequence shown here is derived from an EMBL/GenBank/DDBJ whole genome shotgun (WGS) entry which is preliminary data.</text>
</comment>
<proteinExistence type="inferred from homology"/>
<dbReference type="InterPro" id="IPR037272">
    <property type="entry name" value="SNS_sf"/>
</dbReference>
<dbReference type="PANTHER" id="PTHR11616">
    <property type="entry name" value="SODIUM/CHLORIDE DEPENDENT TRANSPORTER"/>
    <property type="match status" value="1"/>
</dbReference>
<evidence type="ECO:0000256" key="7">
    <source>
        <dbReference type="ARBA" id="ARBA00022847"/>
    </source>
</evidence>
<protein>
    <recommendedName>
        <fullName evidence="14">Transporter</fullName>
    </recommendedName>
</protein>
<evidence type="ECO:0000256" key="3">
    <source>
        <dbReference type="ARBA" id="ARBA00022475"/>
    </source>
</evidence>
<keyword evidence="5 13" id="KW-0479">Metal-binding</keyword>
<feature type="binding site" evidence="13">
    <location>
        <position position="84"/>
    </location>
    <ligand>
        <name>Na(+)</name>
        <dbReference type="ChEBI" id="CHEBI:29101"/>
        <label>1</label>
    </ligand>
</feature>
<evidence type="ECO:0000256" key="12">
    <source>
        <dbReference type="ARBA" id="ARBA00023180"/>
    </source>
</evidence>
<keyword evidence="2 14" id="KW-0813">Transport</keyword>
<keyword evidence="6" id="KW-0532">Neurotransmitter transport</keyword>
<keyword evidence="11" id="KW-1015">Disulfide bond</keyword>
<dbReference type="InterPro" id="IPR000175">
    <property type="entry name" value="Na/ntran_symport"/>
</dbReference>
<keyword evidence="8 15" id="KW-1133">Transmembrane helix</keyword>
<keyword evidence="4 14" id="KW-0812">Transmembrane</keyword>
<dbReference type="GO" id="GO:0006865">
    <property type="term" value="P:amino acid transport"/>
    <property type="evidence" value="ECO:0007669"/>
    <property type="project" value="TreeGrafter"/>
</dbReference>